<sequence length="1039" mass="123991">MIKDLKISNAMIIQNMFREVTLTSPFNTYYNNVKIQVVNNYTVYVNNFNNLKNTYDILNEAEYYKYNELPSPKYSTSNIPVYMKPIHELENMLTYNYYKKFNFGYIHTYNFNPTLFASKYLNNYNLIITPTITPYTSNLVALIPSNTAYDFFIDSKKLLDSMYELYIDLNKDQKYLIYNSLETGSLPELYHFHIQKIELTKPKLEQISKGLYKVINDNIWGNMYCFAIQEMSWDKLCLILPLLLFKCRSYVKEDDKYKYSAQIYLYPFDNVDYLYFSFKKNNVKNIKLNPDKYLINEYWQELYGNSYVKYNMRYLPVGIIMYNNDTNKPLIINDEVIKEIHSAYHYHPNIKNVYKKVLITLTGKTRDHSIIPYDYINSCISLTARFAFTLYGNKKIINGSCKNLPFLYKDTEQFFGSEVNTGVLYINGNKFYVINVDNNSDKQEESIHKIVKYNCPFIFPYYYNSFVNDKKKYMCFQSIQTNVLKYLNFNKHDLKHDFIHLCILVVAYNLLYLYQKHNLVYDIDTLEDLLVCDENRGLIDYEFNDFNYPIGKTLNDFKILHNGNNILFKFKNLNNNILSNSNNNININDSFKKFIFLLNDKVNNFNNLLLINIINSNNFNINDVPKLFDFSINNFAYRPPNYQNYNIYKNFKCKKSYESLIKCTPDAFEELEKKNDSDFMMQKEKLQKYCDMILNENNDCSNKIEYDNLINTIKNSNFDFFKHFEEINLPQDEIFVSGTTNNKDQSTEIFTENSHYFNKITYVAHMSGLIYQTYLFHLYNTYMKNTSFSRIIVYKSIESKIYKLKKPINTQAGNVKSSVLKIDYITHKDDVEFYEDYFEVVRQILFPEITKNNFFELLKIYKKLSNFDLIIGVFAQDLFNFCMNVKYPSVLGYTNYNTHDDMVEYIIFKPKLVLEPIAVIKPTVTDIKIFYNINILNNYFENLRQSYSDKYLNTDYMKILLNKKNNKKIYDAIIKIQQIQNDDVMAIFMFYIYYGINHIFRIINQIKEMRHNLFTSPILNDTFFSVSHDDINDFYINNF</sequence>
<organism evidence="2">
    <name type="scientific">Hokovirus HKV1</name>
    <dbReference type="NCBI Taxonomy" id="1977638"/>
    <lineage>
        <taxon>Viruses</taxon>
        <taxon>Varidnaviria</taxon>
        <taxon>Bamfordvirae</taxon>
        <taxon>Nucleocytoviricota</taxon>
        <taxon>Megaviricetes</taxon>
        <taxon>Imitervirales</taxon>
        <taxon>Mimiviridae</taxon>
        <taxon>Klosneuvirinae</taxon>
        <taxon>Hokovirus</taxon>
    </lineage>
</organism>
<gene>
    <name evidence="2" type="ORF">Hokovirus_1_8</name>
</gene>
<accession>A0A1V0SEI0</accession>
<dbReference type="EMBL" id="KY684103">
    <property type="protein sequence ID" value="ARF10129.1"/>
    <property type="molecule type" value="Genomic_DNA"/>
</dbReference>
<protein>
    <submittedName>
        <fullName evidence="2">Uncharacterized protein</fullName>
    </submittedName>
</protein>
<name>A0A1V0SEI0_9VIRU</name>
<proteinExistence type="predicted"/>
<keyword evidence="1" id="KW-1133">Transmembrane helix</keyword>
<evidence type="ECO:0000313" key="2">
    <source>
        <dbReference type="EMBL" id="ARF10129.1"/>
    </source>
</evidence>
<evidence type="ECO:0000256" key="1">
    <source>
        <dbReference type="SAM" id="Phobius"/>
    </source>
</evidence>
<reference evidence="2" key="1">
    <citation type="journal article" date="2017" name="Science">
        <title>Giant viruses with an expanded complement of translation system components.</title>
        <authorList>
            <person name="Schulz F."/>
            <person name="Yutin N."/>
            <person name="Ivanova N.N."/>
            <person name="Ortega D.R."/>
            <person name="Lee T.K."/>
            <person name="Vierheilig J."/>
            <person name="Daims H."/>
            <person name="Horn M."/>
            <person name="Wagner M."/>
            <person name="Jensen G.J."/>
            <person name="Kyrpides N.C."/>
            <person name="Koonin E.V."/>
            <person name="Woyke T."/>
        </authorList>
    </citation>
    <scope>NUCLEOTIDE SEQUENCE</scope>
    <source>
        <strain evidence="2">HKV1</strain>
    </source>
</reference>
<keyword evidence="1" id="KW-0472">Membrane</keyword>
<feature type="transmembrane region" description="Helical" evidence="1">
    <location>
        <begin position="984"/>
        <end position="1003"/>
    </location>
</feature>
<keyword evidence="1" id="KW-0812">Transmembrane</keyword>